<dbReference type="InterPro" id="IPR028098">
    <property type="entry name" value="Glyco_trans_4-like_N"/>
</dbReference>
<dbReference type="SUPFAM" id="SSF53756">
    <property type="entry name" value="UDP-Glycosyltransferase/glycogen phosphorylase"/>
    <property type="match status" value="1"/>
</dbReference>
<reference evidence="4" key="2">
    <citation type="submission" date="2020-01" db="EMBL/GenBank/DDBJ databases">
        <authorList>
            <person name="Campanaro S."/>
        </authorList>
    </citation>
    <scope>NUCLEOTIDE SEQUENCE</scope>
    <source>
        <strain evidence="4">AS06rmzACSIP_7</strain>
    </source>
</reference>
<dbReference type="Gene3D" id="3.40.50.2000">
    <property type="entry name" value="Glycogen Phosphorylase B"/>
    <property type="match status" value="2"/>
</dbReference>
<dbReference type="Proteomes" id="UP000777265">
    <property type="component" value="Unassembled WGS sequence"/>
</dbReference>
<gene>
    <name evidence="4" type="ORF">GXY80_00580</name>
</gene>
<evidence type="ECO:0000313" key="5">
    <source>
        <dbReference type="Proteomes" id="UP000777265"/>
    </source>
</evidence>
<evidence type="ECO:0000256" key="1">
    <source>
        <dbReference type="ARBA" id="ARBA00022676"/>
    </source>
</evidence>
<keyword evidence="2" id="KW-0808">Transferase</keyword>
<comment type="caution">
    <text evidence="4">The sequence shown here is derived from an EMBL/GenBank/DDBJ whole genome shotgun (WGS) entry which is preliminary data.</text>
</comment>
<dbReference type="EMBL" id="JAAYEE010000011">
    <property type="protein sequence ID" value="NLW33964.1"/>
    <property type="molecule type" value="Genomic_DNA"/>
</dbReference>
<dbReference type="AlphaFoldDB" id="A0A971RZW4"/>
<protein>
    <submittedName>
        <fullName evidence="4">Glycosyltransferase family 4 protein</fullName>
    </submittedName>
</protein>
<dbReference type="PANTHER" id="PTHR12526:SF510">
    <property type="entry name" value="D-INOSITOL 3-PHOSPHATE GLYCOSYLTRANSFERASE"/>
    <property type="match status" value="1"/>
</dbReference>
<dbReference type="GO" id="GO:0016757">
    <property type="term" value="F:glycosyltransferase activity"/>
    <property type="evidence" value="ECO:0007669"/>
    <property type="project" value="UniProtKB-KW"/>
</dbReference>
<reference evidence="4" key="1">
    <citation type="journal article" date="2020" name="Biotechnol. Biofuels">
        <title>New insights from the biogas microbiome by comprehensive genome-resolved metagenomics of nearly 1600 species originating from multiple anaerobic digesters.</title>
        <authorList>
            <person name="Campanaro S."/>
            <person name="Treu L."/>
            <person name="Rodriguez-R L.M."/>
            <person name="Kovalovszki A."/>
            <person name="Ziels R.M."/>
            <person name="Maus I."/>
            <person name="Zhu X."/>
            <person name="Kougias P.G."/>
            <person name="Basile A."/>
            <person name="Luo G."/>
            <person name="Schluter A."/>
            <person name="Konstantinidis K.T."/>
            <person name="Angelidaki I."/>
        </authorList>
    </citation>
    <scope>NUCLEOTIDE SEQUENCE</scope>
    <source>
        <strain evidence="4">AS06rmzACSIP_7</strain>
    </source>
</reference>
<accession>A0A971RZW4</accession>
<evidence type="ECO:0000256" key="2">
    <source>
        <dbReference type="ARBA" id="ARBA00022679"/>
    </source>
</evidence>
<dbReference type="Pfam" id="PF13692">
    <property type="entry name" value="Glyco_trans_1_4"/>
    <property type="match status" value="1"/>
</dbReference>
<evidence type="ECO:0000259" key="3">
    <source>
        <dbReference type="Pfam" id="PF13439"/>
    </source>
</evidence>
<organism evidence="4 5">
    <name type="scientific">Syntrophorhabdus aromaticivorans</name>
    <dbReference type="NCBI Taxonomy" id="328301"/>
    <lineage>
        <taxon>Bacteria</taxon>
        <taxon>Pseudomonadati</taxon>
        <taxon>Thermodesulfobacteriota</taxon>
        <taxon>Syntrophorhabdia</taxon>
        <taxon>Syntrophorhabdales</taxon>
        <taxon>Syntrophorhabdaceae</taxon>
        <taxon>Syntrophorhabdus</taxon>
    </lineage>
</organism>
<keyword evidence="1" id="KW-0328">Glycosyltransferase</keyword>
<feature type="domain" description="Glycosyltransferase subfamily 4-like N-terminal" evidence="3">
    <location>
        <begin position="21"/>
        <end position="162"/>
    </location>
</feature>
<name>A0A971RZW4_9BACT</name>
<dbReference type="PANTHER" id="PTHR12526">
    <property type="entry name" value="GLYCOSYLTRANSFERASE"/>
    <property type="match status" value="1"/>
</dbReference>
<dbReference type="CDD" id="cd03819">
    <property type="entry name" value="GT4_WavL-like"/>
    <property type="match status" value="1"/>
</dbReference>
<dbReference type="Pfam" id="PF13439">
    <property type="entry name" value="Glyco_transf_4"/>
    <property type="match status" value="1"/>
</dbReference>
<sequence>MDNKEVEQLKIAQILPEFHEGGVERHVLWLSNALAELGHEVTVISAGGKLEEKINPGVVCWRLPVHRKNPFTGFYSASRIAYRAKREGWDILHAHSRVPAWIAWWVSLMAGIPWVLTAHARYSLNSGLLPFVRANGAISVSKAVERHLCQYLPEKRIMIRNGLPHTGHKWKGSGGKFKHLLFVGRLARIKGLQVVLEALPGLKDREWELDVLGDGPQRAEFEEISRNLGINRKVHFHGFCDDPEEWMSKSDLLIFPSFDEGMPLVLMQAIQVGLPALASDIEPVRELVGDDATLLLTGDVETWARFLSEIFENRFTPPVFDPVSVPTDHEMAGRANVFYGDILDPPIKE</sequence>
<evidence type="ECO:0000313" key="4">
    <source>
        <dbReference type="EMBL" id="NLW33964.1"/>
    </source>
</evidence>
<proteinExistence type="predicted"/>